<dbReference type="PANTHER" id="PTHR11626:SF2">
    <property type="entry name" value="SQUALENE SYNTHASE"/>
    <property type="match status" value="1"/>
</dbReference>
<comment type="cofactor">
    <cofactor evidence="1">
        <name>Mg(2+)</name>
        <dbReference type="ChEBI" id="CHEBI:18420"/>
    </cofactor>
</comment>
<proteinExistence type="inferred from homology"/>
<organism evidence="6 7">
    <name type="scientific">Neocallimastix californiae</name>
    <dbReference type="NCBI Taxonomy" id="1754190"/>
    <lineage>
        <taxon>Eukaryota</taxon>
        <taxon>Fungi</taxon>
        <taxon>Fungi incertae sedis</taxon>
        <taxon>Chytridiomycota</taxon>
        <taxon>Chytridiomycota incertae sedis</taxon>
        <taxon>Neocallimastigomycetes</taxon>
        <taxon>Neocallimastigales</taxon>
        <taxon>Neocallimastigaceae</taxon>
        <taxon>Neocallimastix</taxon>
    </lineage>
</organism>
<dbReference type="CDD" id="cd00683">
    <property type="entry name" value="Trans_IPPS_HH"/>
    <property type="match status" value="1"/>
</dbReference>
<dbReference type="AlphaFoldDB" id="A0A1Y2D4A8"/>
<gene>
    <name evidence="6" type="ORF">LY90DRAFT_456198</name>
</gene>
<comment type="caution">
    <text evidence="6">The sequence shown here is derived from an EMBL/GenBank/DDBJ whole genome shotgun (WGS) entry which is preliminary data.</text>
</comment>
<dbReference type="PROSITE" id="PS01045">
    <property type="entry name" value="SQUALEN_PHYTOEN_SYN_2"/>
    <property type="match status" value="1"/>
</dbReference>
<feature type="transmembrane region" description="Helical" evidence="5">
    <location>
        <begin position="182"/>
        <end position="201"/>
    </location>
</feature>
<evidence type="ECO:0000256" key="3">
    <source>
        <dbReference type="ARBA" id="ARBA00012373"/>
    </source>
</evidence>
<dbReference type="SUPFAM" id="SSF48576">
    <property type="entry name" value="Terpenoid synthases"/>
    <property type="match status" value="1"/>
</dbReference>
<dbReference type="SFLD" id="SFLDS00005">
    <property type="entry name" value="Isoprenoid_Synthase_Type_I"/>
    <property type="match status" value="1"/>
</dbReference>
<dbReference type="NCBIfam" id="TIGR01559">
    <property type="entry name" value="squal_synth"/>
    <property type="match status" value="1"/>
</dbReference>
<dbReference type="OrthoDB" id="431150at2759"/>
<dbReference type="GO" id="GO:0045338">
    <property type="term" value="P:farnesyl diphosphate metabolic process"/>
    <property type="evidence" value="ECO:0007669"/>
    <property type="project" value="InterPro"/>
</dbReference>
<keyword evidence="5" id="KW-1133">Transmembrane helix</keyword>
<dbReference type="PANTHER" id="PTHR11626">
    <property type="entry name" value="FARNESYL-DIPHOSPHATE FARNESYLTRANSFERASE"/>
    <property type="match status" value="1"/>
</dbReference>
<feature type="transmembrane region" description="Helical" evidence="5">
    <location>
        <begin position="418"/>
        <end position="442"/>
    </location>
</feature>
<protein>
    <recommendedName>
        <fullName evidence="3">squalene synthase</fullName>
        <ecNumber evidence="3">2.5.1.21</ecNumber>
    </recommendedName>
</protein>
<dbReference type="GO" id="GO:0006696">
    <property type="term" value="P:ergosterol biosynthetic process"/>
    <property type="evidence" value="ECO:0007669"/>
    <property type="project" value="TreeGrafter"/>
</dbReference>
<evidence type="ECO:0000256" key="2">
    <source>
        <dbReference type="ARBA" id="ARBA00006251"/>
    </source>
</evidence>
<keyword evidence="7" id="KW-1185">Reference proteome</keyword>
<dbReference type="InterPro" id="IPR008949">
    <property type="entry name" value="Isoprenoid_synthase_dom_sf"/>
</dbReference>
<sequence>MSSDIATLIKSIQYPTEFVELIKYKLNNEDPTLAFRDINNCPPKDDEKYIDFMNYYLLGLTSRSFARVIQELTPELKDVVCVFYLVLRGLDTIEDDMTIEVNKKINLLKNFHTYNYQKGWTFTESGPNEKDRVLLEQYDVVIEKFLQLDPKYQTIIDDICQKMGEGMSEFCKNDKPSTIENYYLYTYYVAGLVGLGLSRIFSASGLEDPSVAEKTELADSMGRFLQKTNIIRDFLEDYEDGRKFWPDEVWKKFNPEDTENDIGILLKEKYKGCAMATLNYLCIDAFQHVIDVLEYLSSLKDQTIFNFCAIPQLMAISSLALIFNNPEIFKTKGVKTRKGEAVTIMRNNPDISSTTITFLEYIAIIKKKAEVLKYLPLEKENYKKLDEYIKQINVWTEKNADRLKLEEKNREVQKRDSMAEFFVSCTMFVIVSIVATIVYKYILQFH</sequence>
<name>A0A1Y2D4A8_9FUNG</name>
<dbReference type="InterPro" id="IPR019845">
    <property type="entry name" value="Squalene/phytoene_synthase_CS"/>
</dbReference>
<dbReference type="GO" id="GO:0005789">
    <property type="term" value="C:endoplasmic reticulum membrane"/>
    <property type="evidence" value="ECO:0007669"/>
    <property type="project" value="TreeGrafter"/>
</dbReference>
<keyword evidence="5" id="KW-0812">Transmembrane</keyword>
<evidence type="ECO:0000313" key="7">
    <source>
        <dbReference type="Proteomes" id="UP000193920"/>
    </source>
</evidence>
<dbReference type="EMBL" id="MCOG01000088">
    <property type="protein sequence ID" value="ORY54129.1"/>
    <property type="molecule type" value="Genomic_DNA"/>
</dbReference>
<dbReference type="Gene3D" id="1.10.600.10">
    <property type="entry name" value="Farnesyl Diphosphate Synthase"/>
    <property type="match status" value="1"/>
</dbReference>
<reference evidence="6 7" key="1">
    <citation type="submission" date="2016-08" db="EMBL/GenBank/DDBJ databases">
        <title>A Parts List for Fungal Cellulosomes Revealed by Comparative Genomics.</title>
        <authorList>
            <consortium name="DOE Joint Genome Institute"/>
            <person name="Haitjema C.H."/>
            <person name="Gilmore S.P."/>
            <person name="Henske J.K."/>
            <person name="Solomon K.V."/>
            <person name="De Groot R."/>
            <person name="Kuo A."/>
            <person name="Mondo S.J."/>
            <person name="Salamov A.A."/>
            <person name="Labutti K."/>
            <person name="Zhao Z."/>
            <person name="Chiniquy J."/>
            <person name="Barry K."/>
            <person name="Brewer H.M."/>
            <person name="Purvine S.O."/>
            <person name="Wright A.T."/>
            <person name="Boxma B."/>
            <person name="Van Alen T."/>
            <person name="Hackstein J.H."/>
            <person name="Baker S.E."/>
            <person name="Grigoriev I.V."/>
            <person name="O'Malley M.A."/>
        </authorList>
    </citation>
    <scope>NUCLEOTIDE SEQUENCE [LARGE SCALE GENOMIC DNA]</scope>
    <source>
        <strain evidence="6 7">G1</strain>
    </source>
</reference>
<dbReference type="SFLD" id="SFLDG01018">
    <property type="entry name" value="Squalene/Phytoene_Synthase_Lik"/>
    <property type="match status" value="1"/>
</dbReference>
<evidence type="ECO:0000256" key="4">
    <source>
        <dbReference type="ARBA" id="ARBA00022679"/>
    </source>
</evidence>
<dbReference type="FunFam" id="1.10.600.10:FF:000023">
    <property type="entry name" value="Squalene synthase"/>
    <property type="match status" value="1"/>
</dbReference>
<dbReference type="InterPro" id="IPR002060">
    <property type="entry name" value="Squ/phyt_synthse"/>
</dbReference>
<dbReference type="InterPro" id="IPR033904">
    <property type="entry name" value="Trans_IPPS_HH"/>
</dbReference>
<keyword evidence="5" id="KW-0472">Membrane</keyword>
<evidence type="ECO:0000256" key="5">
    <source>
        <dbReference type="SAM" id="Phobius"/>
    </source>
</evidence>
<feature type="transmembrane region" description="Helical" evidence="5">
    <location>
        <begin position="304"/>
        <end position="323"/>
    </location>
</feature>
<accession>A0A1Y2D4A8</accession>
<dbReference type="EC" id="2.5.1.21" evidence="3"/>
<dbReference type="Proteomes" id="UP000193920">
    <property type="component" value="Unassembled WGS sequence"/>
</dbReference>
<dbReference type="GO" id="GO:0051996">
    <property type="term" value="F:squalene synthase [NAD(P)H] activity"/>
    <property type="evidence" value="ECO:0007669"/>
    <property type="project" value="UniProtKB-EC"/>
</dbReference>
<evidence type="ECO:0000256" key="1">
    <source>
        <dbReference type="ARBA" id="ARBA00001946"/>
    </source>
</evidence>
<dbReference type="STRING" id="1754190.A0A1Y2D4A8"/>
<keyword evidence="4 6" id="KW-0808">Transferase</keyword>
<dbReference type="InterPro" id="IPR006449">
    <property type="entry name" value="Squal_synth-like"/>
</dbReference>
<dbReference type="InterPro" id="IPR044844">
    <property type="entry name" value="Trans_IPPS_euk-type"/>
</dbReference>
<dbReference type="Pfam" id="PF00494">
    <property type="entry name" value="SQS_PSY"/>
    <property type="match status" value="1"/>
</dbReference>
<evidence type="ECO:0000313" key="6">
    <source>
        <dbReference type="EMBL" id="ORY54129.1"/>
    </source>
</evidence>
<comment type="similarity">
    <text evidence="2">Belongs to the phytoene/squalene synthase family.</text>
</comment>